<organism evidence="1 2">
    <name type="scientific">Pyropia yezoensis</name>
    <name type="common">Susabi-nori</name>
    <name type="synonym">Porphyra yezoensis</name>
    <dbReference type="NCBI Taxonomy" id="2788"/>
    <lineage>
        <taxon>Eukaryota</taxon>
        <taxon>Rhodophyta</taxon>
        <taxon>Bangiophyceae</taxon>
        <taxon>Bangiales</taxon>
        <taxon>Bangiaceae</taxon>
        <taxon>Pyropia</taxon>
    </lineage>
</organism>
<reference evidence="1" key="1">
    <citation type="submission" date="2019-11" db="EMBL/GenBank/DDBJ databases">
        <title>Nori genome reveals adaptations in red seaweeds to the harsh intertidal environment.</title>
        <authorList>
            <person name="Wang D."/>
            <person name="Mao Y."/>
        </authorList>
    </citation>
    <scope>NUCLEOTIDE SEQUENCE</scope>
    <source>
        <tissue evidence="1">Gametophyte</tissue>
    </source>
</reference>
<protein>
    <submittedName>
        <fullName evidence="1">Uncharacterized protein</fullName>
    </submittedName>
</protein>
<accession>A0ACC3C2V9</accession>
<evidence type="ECO:0000313" key="2">
    <source>
        <dbReference type="Proteomes" id="UP000798662"/>
    </source>
</evidence>
<dbReference type="Proteomes" id="UP000798662">
    <property type="component" value="Chromosome 2"/>
</dbReference>
<evidence type="ECO:0000313" key="1">
    <source>
        <dbReference type="EMBL" id="KAK1864296.1"/>
    </source>
</evidence>
<comment type="caution">
    <text evidence="1">The sequence shown here is derived from an EMBL/GenBank/DDBJ whole genome shotgun (WGS) entry which is preliminary data.</text>
</comment>
<sequence>MGGRYLAPPHGGPHNVPPPPPRRRRRRWWQSLTGTLVVGLLVAAAAVAAATSATAGKTGGRGGGLGGDPGGAAGHATTGGNSGRRGRSAAYAALEAAGDAGLPPAAGFRIGRCGPLLPAVLSRCAIDVRHVDKVACCAALVAFNEARCWCDVHAFNLLTVISGNDFAFFFRAYDCVPSGTTVFHPRLPPPAAVEGAMPLGTCPKALASVAPGDGEGCGAGREAGSAAATALREHRQRVVANLLSVDLLHRRNVDEYEAMLATLFTPDAHLGVLQLARYTGRQAILEYLLSRTTAASGVPFAHPAMASGVQRLPPLWTASGDVALTADASADTAFYRTHLWVRFARCAPEVADVWVADNELGRLHDQFAYFDDARLLAKYMTRASGWCAMLAARCVGPLFPYPSTAACLTAYKDLRRRKRIMCNDADGGVDEVPPWGLDGNTVACRAMYVDLAAVRPGRYCRLLATTTPARCGEGACPPGGYGDPFGRANPRHSGGGGFECNVDGCREQWYDKNEWD</sequence>
<gene>
    <name evidence="1" type="ORF">I4F81_006845</name>
</gene>
<name>A0ACC3C2V9_PYRYE</name>
<keyword evidence="2" id="KW-1185">Reference proteome</keyword>
<dbReference type="EMBL" id="CM020619">
    <property type="protein sequence ID" value="KAK1864296.1"/>
    <property type="molecule type" value="Genomic_DNA"/>
</dbReference>
<proteinExistence type="predicted"/>